<accession>A0A5B9W8V7</accession>
<dbReference type="CDD" id="cd05379">
    <property type="entry name" value="CAP_bacterial"/>
    <property type="match status" value="1"/>
</dbReference>
<dbReference type="EMBL" id="CP042997">
    <property type="protein sequence ID" value="QEH36827.1"/>
    <property type="molecule type" value="Genomic_DNA"/>
</dbReference>
<name>A0A5B9W8V7_9BACT</name>
<dbReference type="Gene3D" id="2.60.40.1120">
    <property type="entry name" value="Carboxypeptidase-like, regulatory domain"/>
    <property type="match status" value="1"/>
</dbReference>
<dbReference type="SUPFAM" id="SSF49464">
    <property type="entry name" value="Carboxypeptidase regulatory domain-like"/>
    <property type="match status" value="1"/>
</dbReference>
<feature type="domain" description="SCP" evidence="1">
    <location>
        <begin position="84"/>
        <end position="205"/>
    </location>
</feature>
<dbReference type="PANTHER" id="PTHR31157:SF1">
    <property type="entry name" value="SCP DOMAIN-CONTAINING PROTEIN"/>
    <property type="match status" value="1"/>
</dbReference>
<dbReference type="SUPFAM" id="SSF55797">
    <property type="entry name" value="PR-1-like"/>
    <property type="match status" value="1"/>
</dbReference>
<sequence length="371" mass="39015">MTRPRFQRSLRFDNLEGRQLLSGVATQPTAEQQYMLYMLNQARTNPQETAQHLSNLSNTDLAATLNYYHVDLNATTQAIASTPAKPPLAWNSNLAASAQGHSQDMVNNQYQSHTGSDGSTANQRMQAAGYGNASSMGENAYAYADSVDQAMDAFLVDWGVSDQGHRRNILQPNVSSGDAYREVGIGIASSSGSSKVGPLVITQDFGSQSGAKAQLVGVAYNDGNGDGSYSLGEGQGNVQIDATNLSTGRTTTTQSWGAGGYQMALDPGKYQVTASVNGKVVKTGTVSIGGDNVEQDFDLSDSWDGRSRDQVIASVTPSNNVATIQTAATVAASVPTVQTVSIPTAKTFVAAKSATTPSLSGSWTSWMAQKA</sequence>
<evidence type="ECO:0000259" key="1">
    <source>
        <dbReference type="Pfam" id="PF00188"/>
    </source>
</evidence>
<dbReference type="InterPro" id="IPR035940">
    <property type="entry name" value="CAP_sf"/>
</dbReference>
<dbReference type="Gene3D" id="3.40.33.10">
    <property type="entry name" value="CAP"/>
    <property type="match status" value="1"/>
</dbReference>
<dbReference type="InterPro" id="IPR008969">
    <property type="entry name" value="CarboxyPept-like_regulatory"/>
</dbReference>
<proteinExistence type="predicted"/>
<dbReference type="AlphaFoldDB" id="A0A5B9W8V7"/>
<dbReference type="Proteomes" id="UP000324233">
    <property type="component" value="Chromosome"/>
</dbReference>
<protein>
    <submittedName>
        <fullName evidence="2">Cysteine-rich secretory protein family protein</fullName>
    </submittedName>
</protein>
<dbReference type="OrthoDB" id="7681731at2"/>
<dbReference type="KEGG" id="agv:OJF2_54120"/>
<gene>
    <name evidence="2" type="ORF">OJF2_54120</name>
</gene>
<evidence type="ECO:0000313" key="3">
    <source>
        <dbReference type="Proteomes" id="UP000324233"/>
    </source>
</evidence>
<dbReference type="InterPro" id="IPR014044">
    <property type="entry name" value="CAP_dom"/>
</dbReference>
<evidence type="ECO:0000313" key="2">
    <source>
        <dbReference type="EMBL" id="QEH36827.1"/>
    </source>
</evidence>
<dbReference type="RefSeq" id="WP_148596465.1">
    <property type="nucleotide sequence ID" value="NZ_CP042997.1"/>
</dbReference>
<dbReference type="Pfam" id="PF00188">
    <property type="entry name" value="CAP"/>
    <property type="match status" value="1"/>
</dbReference>
<reference evidence="2 3" key="1">
    <citation type="submission" date="2019-08" db="EMBL/GenBank/DDBJ databases">
        <title>Deep-cultivation of Planctomycetes and their phenomic and genomic characterization uncovers novel biology.</title>
        <authorList>
            <person name="Wiegand S."/>
            <person name="Jogler M."/>
            <person name="Boedeker C."/>
            <person name="Pinto D."/>
            <person name="Vollmers J."/>
            <person name="Rivas-Marin E."/>
            <person name="Kohn T."/>
            <person name="Peeters S.H."/>
            <person name="Heuer A."/>
            <person name="Rast P."/>
            <person name="Oberbeckmann S."/>
            <person name="Bunk B."/>
            <person name="Jeske O."/>
            <person name="Meyerdierks A."/>
            <person name="Storesund J.E."/>
            <person name="Kallscheuer N."/>
            <person name="Luecker S."/>
            <person name="Lage O.M."/>
            <person name="Pohl T."/>
            <person name="Merkel B.J."/>
            <person name="Hornburger P."/>
            <person name="Mueller R.-W."/>
            <person name="Bruemmer F."/>
            <person name="Labrenz M."/>
            <person name="Spormann A.M."/>
            <person name="Op den Camp H."/>
            <person name="Overmann J."/>
            <person name="Amann R."/>
            <person name="Jetten M.S.M."/>
            <person name="Mascher T."/>
            <person name="Medema M.H."/>
            <person name="Devos D.P."/>
            <person name="Kaster A.-K."/>
            <person name="Ovreas L."/>
            <person name="Rohde M."/>
            <person name="Galperin M.Y."/>
            <person name="Jogler C."/>
        </authorList>
    </citation>
    <scope>NUCLEOTIDE SEQUENCE [LARGE SCALE GENOMIC DNA]</scope>
    <source>
        <strain evidence="2 3">OJF2</strain>
    </source>
</reference>
<organism evidence="2 3">
    <name type="scientific">Aquisphaera giovannonii</name>
    <dbReference type="NCBI Taxonomy" id="406548"/>
    <lineage>
        <taxon>Bacteria</taxon>
        <taxon>Pseudomonadati</taxon>
        <taxon>Planctomycetota</taxon>
        <taxon>Planctomycetia</taxon>
        <taxon>Isosphaerales</taxon>
        <taxon>Isosphaeraceae</taxon>
        <taxon>Aquisphaera</taxon>
    </lineage>
</organism>
<dbReference type="PANTHER" id="PTHR31157">
    <property type="entry name" value="SCP DOMAIN-CONTAINING PROTEIN"/>
    <property type="match status" value="1"/>
</dbReference>
<keyword evidence="3" id="KW-1185">Reference proteome</keyword>